<evidence type="ECO:0000259" key="11">
    <source>
        <dbReference type="PROSITE" id="PS50157"/>
    </source>
</evidence>
<evidence type="ECO:0000256" key="7">
    <source>
        <dbReference type="ARBA" id="ARBA00023242"/>
    </source>
</evidence>
<dbReference type="PROSITE" id="PS51915">
    <property type="entry name" value="ZAD"/>
    <property type="match status" value="1"/>
</dbReference>
<feature type="binding site" evidence="9">
    <location>
        <position position="75"/>
    </location>
    <ligand>
        <name>Zn(2+)</name>
        <dbReference type="ChEBI" id="CHEBI:29105"/>
    </ligand>
</feature>
<dbReference type="GO" id="GO:0008270">
    <property type="term" value="F:zinc ion binding"/>
    <property type="evidence" value="ECO:0007669"/>
    <property type="project" value="UniProtKB-UniRule"/>
</dbReference>
<evidence type="ECO:0000256" key="1">
    <source>
        <dbReference type="ARBA" id="ARBA00004123"/>
    </source>
</evidence>
<evidence type="ECO:0000256" key="6">
    <source>
        <dbReference type="ARBA" id="ARBA00023125"/>
    </source>
</evidence>
<dbReference type="OMA" id="KRYHEAM"/>
<feature type="binding site" evidence="9">
    <location>
        <position position="72"/>
    </location>
    <ligand>
        <name>Zn(2+)</name>
        <dbReference type="ChEBI" id="CHEBI:29105"/>
    </ligand>
</feature>
<dbReference type="SMART" id="SM00868">
    <property type="entry name" value="zf-AD"/>
    <property type="match status" value="1"/>
</dbReference>
<keyword evidence="6" id="KW-0238">DNA-binding</keyword>
<evidence type="ECO:0000256" key="10">
    <source>
        <dbReference type="SAM" id="MobiDB-lite"/>
    </source>
</evidence>
<evidence type="ECO:0000256" key="9">
    <source>
        <dbReference type="PROSITE-ProRule" id="PRU01263"/>
    </source>
</evidence>
<dbReference type="InterPro" id="IPR013087">
    <property type="entry name" value="Znf_C2H2_type"/>
</dbReference>
<comment type="subcellular location">
    <subcellularLocation>
        <location evidence="1">Nucleus</location>
    </subcellularLocation>
</comment>
<keyword evidence="2 9" id="KW-0479">Metal-binding</keyword>
<keyword evidence="4 8" id="KW-0863">Zinc-finger</keyword>
<dbReference type="SUPFAM" id="SSF57716">
    <property type="entry name" value="Glucocorticoid receptor-like (DNA-binding domain)"/>
    <property type="match status" value="1"/>
</dbReference>
<organism evidence="13 14">
    <name type="scientific">Hermetia illucens</name>
    <name type="common">Black soldier fly</name>
    <dbReference type="NCBI Taxonomy" id="343691"/>
    <lineage>
        <taxon>Eukaryota</taxon>
        <taxon>Metazoa</taxon>
        <taxon>Ecdysozoa</taxon>
        <taxon>Arthropoda</taxon>
        <taxon>Hexapoda</taxon>
        <taxon>Insecta</taxon>
        <taxon>Pterygota</taxon>
        <taxon>Neoptera</taxon>
        <taxon>Endopterygota</taxon>
        <taxon>Diptera</taxon>
        <taxon>Brachycera</taxon>
        <taxon>Stratiomyomorpha</taxon>
        <taxon>Stratiomyidae</taxon>
        <taxon>Hermetiinae</taxon>
        <taxon>Hermetia</taxon>
    </lineage>
</organism>
<dbReference type="Pfam" id="PF00096">
    <property type="entry name" value="zf-C2H2"/>
    <property type="match status" value="6"/>
</dbReference>
<dbReference type="PANTHER" id="PTHR24404">
    <property type="entry name" value="ZINC FINGER PROTEIN"/>
    <property type="match status" value="1"/>
</dbReference>
<feature type="domain" description="C2H2-type" evidence="11">
    <location>
        <begin position="343"/>
        <end position="370"/>
    </location>
</feature>
<keyword evidence="7" id="KW-0539">Nucleus</keyword>
<evidence type="ECO:0000256" key="2">
    <source>
        <dbReference type="ARBA" id="ARBA00022723"/>
    </source>
</evidence>
<dbReference type="PROSITE" id="PS50157">
    <property type="entry name" value="ZINC_FINGER_C2H2_2"/>
    <property type="match status" value="7"/>
</dbReference>
<dbReference type="GO" id="GO:0000978">
    <property type="term" value="F:RNA polymerase II cis-regulatory region sequence-specific DNA binding"/>
    <property type="evidence" value="ECO:0007669"/>
    <property type="project" value="TreeGrafter"/>
</dbReference>
<dbReference type="InParanoid" id="A0A7R8YLH4"/>
<evidence type="ECO:0000259" key="12">
    <source>
        <dbReference type="PROSITE" id="PS51915"/>
    </source>
</evidence>
<evidence type="ECO:0000256" key="8">
    <source>
        <dbReference type="PROSITE-ProRule" id="PRU00042"/>
    </source>
</evidence>
<dbReference type="GO" id="GO:0005634">
    <property type="term" value="C:nucleus"/>
    <property type="evidence" value="ECO:0007669"/>
    <property type="project" value="UniProtKB-SubCell"/>
</dbReference>
<dbReference type="Gene3D" id="3.40.1800.20">
    <property type="match status" value="1"/>
</dbReference>
<accession>A0A7R8YLH4</accession>
<keyword evidence="5 9" id="KW-0862">Zinc</keyword>
<evidence type="ECO:0000256" key="5">
    <source>
        <dbReference type="ARBA" id="ARBA00022833"/>
    </source>
</evidence>
<dbReference type="InterPro" id="IPR012934">
    <property type="entry name" value="Znf_AD"/>
</dbReference>
<keyword evidence="3" id="KW-0677">Repeat</keyword>
<evidence type="ECO:0000256" key="4">
    <source>
        <dbReference type="ARBA" id="ARBA00022771"/>
    </source>
</evidence>
<feature type="region of interest" description="Disordered" evidence="10">
    <location>
        <begin position="179"/>
        <end position="202"/>
    </location>
</feature>
<dbReference type="PROSITE" id="PS00028">
    <property type="entry name" value="ZINC_FINGER_C2H2_1"/>
    <property type="match status" value="7"/>
</dbReference>
<sequence length="558" mass="65141">MDSHITKNSHISQKLEYFHQTNSKKCRLCLASLDTLIEIFSEGAVHMKINEKLKEFCHLAITEEDPAPKTICFTCLNEVNRFSDFYKRIQENQKLLTLSFQPSIIHEAAKFAGLAQDMNENDESEEPLIIAIAEEICQADDIQENVEILYESAEANGADHDDPELVQCEIVLQKLSEEPKSESFPLTDRNEATSTNDSDVEHHELDTTFYAEDQHDLSESDHDDRALSPPTAFSEESTKSRAKHRIALDKPIRDFFDLHCEKCNSNFQTFQGIRNHMLQKHDEQFYFVCCNRKLYRRDAVMAHISSHLNPQKFTCEVCNQVCKSKITLKVHMKQHIPKDQQPFACEKCGFRFALKSQLKSHMNTHLTNEEKRFVCNECGKPFAFKFVLEKHKKRIHIKQKNYMCEICARSFVDEVNLTAHKRIHDTTTPRLECPKCHALLKTKKTLKIHMLVHNPSQFSCESCAKDFPTKNGLLNHIRYYHTDRKYPCETCGRVFKKSLNLKEHMATHTGEILYNCEYCDKTFNAKANRYAHIKKVHPNEWANKRKLRWRIEDEKYSE</sequence>
<feature type="domain" description="C2H2-type" evidence="11">
    <location>
        <begin position="514"/>
        <end position="542"/>
    </location>
</feature>
<dbReference type="EMBL" id="LR899009">
    <property type="protein sequence ID" value="CAD7077158.1"/>
    <property type="molecule type" value="Genomic_DNA"/>
</dbReference>
<feature type="domain" description="C2H2-type" evidence="11">
    <location>
        <begin position="486"/>
        <end position="511"/>
    </location>
</feature>
<proteinExistence type="predicted"/>
<dbReference type="OrthoDB" id="8117402at2759"/>
<dbReference type="SUPFAM" id="SSF57667">
    <property type="entry name" value="beta-beta-alpha zinc fingers"/>
    <property type="match status" value="4"/>
</dbReference>
<feature type="domain" description="C2H2-type" evidence="11">
    <location>
        <begin position="373"/>
        <end position="401"/>
    </location>
</feature>
<feature type="binding site" evidence="9">
    <location>
        <position position="26"/>
    </location>
    <ligand>
        <name>Zn(2+)</name>
        <dbReference type="ChEBI" id="CHEBI:29105"/>
    </ligand>
</feature>
<dbReference type="FunFam" id="3.30.160.60:FF:000534">
    <property type="entry name" value="zinc finger protein 674"/>
    <property type="match status" value="1"/>
</dbReference>
<feature type="domain" description="C2H2-type" evidence="11">
    <location>
        <begin position="402"/>
        <end position="429"/>
    </location>
</feature>
<keyword evidence="14" id="KW-1185">Reference proteome</keyword>
<dbReference type="InterPro" id="IPR036236">
    <property type="entry name" value="Znf_C2H2_sf"/>
</dbReference>
<dbReference type="InterPro" id="IPR050589">
    <property type="entry name" value="Ikaros_C2H2-ZF"/>
</dbReference>
<evidence type="ECO:0000256" key="3">
    <source>
        <dbReference type="ARBA" id="ARBA00022737"/>
    </source>
</evidence>
<evidence type="ECO:0000313" key="13">
    <source>
        <dbReference type="EMBL" id="CAD7077158.1"/>
    </source>
</evidence>
<gene>
    <name evidence="13" type="ORF">HERILL_LOCUS530</name>
</gene>
<dbReference type="SMART" id="SM00355">
    <property type="entry name" value="ZnF_C2H2"/>
    <property type="match status" value="10"/>
</dbReference>
<feature type="region of interest" description="Disordered" evidence="10">
    <location>
        <begin position="215"/>
        <end position="240"/>
    </location>
</feature>
<dbReference type="GO" id="GO:0006357">
    <property type="term" value="P:regulation of transcription by RNA polymerase II"/>
    <property type="evidence" value="ECO:0007669"/>
    <property type="project" value="TreeGrafter"/>
</dbReference>
<reference evidence="13 14" key="1">
    <citation type="submission" date="2020-11" db="EMBL/GenBank/DDBJ databases">
        <authorList>
            <person name="Wallbank WR R."/>
            <person name="Pardo Diaz C."/>
            <person name="Kozak K."/>
            <person name="Martin S."/>
            <person name="Jiggins C."/>
            <person name="Moest M."/>
            <person name="Warren A I."/>
            <person name="Generalovic N T."/>
            <person name="Byers J.R.P. K."/>
            <person name="Montejo-Kovacevich G."/>
            <person name="Yen C E."/>
        </authorList>
    </citation>
    <scope>NUCLEOTIDE SEQUENCE [LARGE SCALE GENOMIC DNA]</scope>
</reference>
<dbReference type="AlphaFoldDB" id="A0A7R8YLH4"/>
<feature type="domain" description="C2H2-type" evidence="11">
    <location>
        <begin position="458"/>
        <end position="486"/>
    </location>
</feature>
<name>A0A7R8YLH4_HERIL</name>
<dbReference type="Proteomes" id="UP000594454">
    <property type="component" value="Chromosome 1"/>
</dbReference>
<protein>
    <submittedName>
        <fullName evidence="13">Uncharacterized protein</fullName>
    </submittedName>
</protein>
<dbReference type="Pfam" id="PF07776">
    <property type="entry name" value="zf-AD"/>
    <property type="match status" value="1"/>
</dbReference>
<feature type="domain" description="ZAD" evidence="12">
    <location>
        <begin position="24"/>
        <end position="99"/>
    </location>
</feature>
<dbReference type="PANTHER" id="PTHR24404:SF114">
    <property type="entry name" value="KLUMPFUSS, ISOFORM B-RELATED"/>
    <property type="match status" value="1"/>
</dbReference>
<dbReference type="FunFam" id="3.30.160.60:FF:000446">
    <property type="entry name" value="Zinc finger protein"/>
    <property type="match status" value="1"/>
</dbReference>
<evidence type="ECO:0000313" key="14">
    <source>
        <dbReference type="Proteomes" id="UP000594454"/>
    </source>
</evidence>
<feature type="binding site" evidence="9">
    <location>
        <position position="29"/>
    </location>
    <ligand>
        <name>Zn(2+)</name>
        <dbReference type="ChEBI" id="CHEBI:29105"/>
    </ligand>
</feature>
<dbReference type="GO" id="GO:0003700">
    <property type="term" value="F:DNA-binding transcription factor activity"/>
    <property type="evidence" value="ECO:0007669"/>
    <property type="project" value="TreeGrafter"/>
</dbReference>
<feature type="compositionally biased region" description="Basic and acidic residues" evidence="10">
    <location>
        <begin position="215"/>
        <end position="226"/>
    </location>
</feature>
<dbReference type="Gene3D" id="3.30.160.60">
    <property type="entry name" value="Classic Zinc Finger"/>
    <property type="match status" value="6"/>
</dbReference>
<dbReference type="FunFam" id="3.30.160.60:FF:000072">
    <property type="entry name" value="zinc finger protein 143 isoform X1"/>
    <property type="match status" value="1"/>
</dbReference>
<feature type="domain" description="C2H2-type" evidence="11">
    <location>
        <begin position="313"/>
        <end position="340"/>
    </location>
</feature>